<feature type="transmembrane region" description="Helical" evidence="5">
    <location>
        <begin position="85"/>
        <end position="102"/>
    </location>
</feature>
<feature type="transmembrane region" description="Helical" evidence="5">
    <location>
        <begin position="315"/>
        <end position="338"/>
    </location>
</feature>
<accession>A0ABT1WL05</accession>
<comment type="subcellular location">
    <subcellularLocation>
        <location evidence="1">Membrane</location>
        <topology evidence="1">Multi-pass membrane protein</topology>
    </subcellularLocation>
</comment>
<evidence type="ECO:0000313" key="7">
    <source>
        <dbReference type="EMBL" id="MCQ8897727.1"/>
    </source>
</evidence>
<organism evidence="7 8">
    <name type="scientific">Limnobacter humi</name>
    <dbReference type="NCBI Taxonomy" id="1778671"/>
    <lineage>
        <taxon>Bacteria</taxon>
        <taxon>Pseudomonadati</taxon>
        <taxon>Pseudomonadota</taxon>
        <taxon>Betaproteobacteria</taxon>
        <taxon>Burkholderiales</taxon>
        <taxon>Burkholderiaceae</taxon>
        <taxon>Limnobacter</taxon>
    </lineage>
</organism>
<gene>
    <name evidence="7" type="ORF">NQT62_14895</name>
</gene>
<dbReference type="RefSeq" id="WP_256765532.1">
    <property type="nucleotide sequence ID" value="NZ_JANIGO010000006.1"/>
</dbReference>
<evidence type="ECO:0000256" key="1">
    <source>
        <dbReference type="ARBA" id="ARBA00004141"/>
    </source>
</evidence>
<keyword evidence="7" id="KW-0436">Ligase</keyword>
<sequence>MNLASLKNPAVYLALSAFFLPIKPAPVNLFLVAALVALLLNAQARQRLVSALAHPVSLSAFAMLAYLLLTAAWPESTWDGTQAYINKYARFALLPFIAAMAAHDDDRITILDAFSLGVVLSVLASIALQLGWLPGEGTTYFKMYLTHNFFIVMAAAYAVWRLERSAPNWSAAGHAAVLLVMVVCFYNFIFMVEGRSGWLALNCILLVMAGRRAGSKAVVTTAVVLGLLAFALYTLVPFVHARIGSAVLEAQQFMNNQAVSVDTSNGRRLNFWMCSLEAIQAAPWFGHGIGGFGPAIAPCAQRVGLWVFDNPHNQYLLFAVQGGVFALLLYAVFAAVVVRAASPHKTTLLSIVVAYLVLNGFNSFHYDFAEGVFFLYAVGLLAYSPSQREFRA</sequence>
<keyword evidence="4 5" id="KW-0472">Membrane</keyword>
<keyword evidence="2 5" id="KW-0812">Transmembrane</keyword>
<protein>
    <submittedName>
        <fullName evidence="7">O-antigen ligase family protein</fullName>
    </submittedName>
</protein>
<comment type="caution">
    <text evidence="7">The sequence shown here is derived from an EMBL/GenBank/DDBJ whole genome shotgun (WGS) entry which is preliminary data.</text>
</comment>
<feature type="transmembrane region" description="Helical" evidence="5">
    <location>
        <begin position="144"/>
        <end position="162"/>
    </location>
</feature>
<dbReference type="Pfam" id="PF04932">
    <property type="entry name" value="Wzy_C"/>
    <property type="match status" value="1"/>
</dbReference>
<proteinExistence type="predicted"/>
<feature type="transmembrane region" description="Helical" evidence="5">
    <location>
        <begin position="368"/>
        <end position="386"/>
    </location>
</feature>
<dbReference type="Proteomes" id="UP001204142">
    <property type="component" value="Unassembled WGS sequence"/>
</dbReference>
<evidence type="ECO:0000256" key="5">
    <source>
        <dbReference type="SAM" id="Phobius"/>
    </source>
</evidence>
<feature type="transmembrane region" description="Helical" evidence="5">
    <location>
        <begin position="12"/>
        <end position="40"/>
    </location>
</feature>
<keyword evidence="8" id="KW-1185">Reference proteome</keyword>
<evidence type="ECO:0000256" key="3">
    <source>
        <dbReference type="ARBA" id="ARBA00022989"/>
    </source>
</evidence>
<dbReference type="EMBL" id="JANIGO010000006">
    <property type="protein sequence ID" value="MCQ8897727.1"/>
    <property type="molecule type" value="Genomic_DNA"/>
</dbReference>
<reference evidence="7 8" key="1">
    <citation type="submission" date="2022-07" db="EMBL/GenBank/DDBJ databases">
        <authorList>
            <person name="Xamxidin M."/>
            <person name="Wu M."/>
        </authorList>
    </citation>
    <scope>NUCLEOTIDE SEQUENCE [LARGE SCALE GENOMIC DNA]</scope>
    <source>
        <strain evidence="7 8">NBRC 111650</strain>
    </source>
</reference>
<feature type="domain" description="O-antigen ligase-related" evidence="6">
    <location>
        <begin position="181"/>
        <end position="330"/>
    </location>
</feature>
<evidence type="ECO:0000259" key="6">
    <source>
        <dbReference type="Pfam" id="PF04932"/>
    </source>
</evidence>
<evidence type="ECO:0000313" key="8">
    <source>
        <dbReference type="Proteomes" id="UP001204142"/>
    </source>
</evidence>
<feature type="transmembrane region" description="Helical" evidence="5">
    <location>
        <begin position="217"/>
        <end position="236"/>
    </location>
</feature>
<keyword evidence="3 5" id="KW-1133">Transmembrane helix</keyword>
<dbReference type="PANTHER" id="PTHR37422:SF13">
    <property type="entry name" value="LIPOPOLYSACCHARIDE BIOSYNTHESIS PROTEIN PA4999-RELATED"/>
    <property type="match status" value="1"/>
</dbReference>
<dbReference type="PANTHER" id="PTHR37422">
    <property type="entry name" value="TEICHURONIC ACID BIOSYNTHESIS PROTEIN TUAE"/>
    <property type="match status" value="1"/>
</dbReference>
<feature type="transmembrane region" description="Helical" evidence="5">
    <location>
        <begin position="169"/>
        <end position="189"/>
    </location>
</feature>
<name>A0ABT1WL05_9BURK</name>
<dbReference type="GO" id="GO:0016874">
    <property type="term" value="F:ligase activity"/>
    <property type="evidence" value="ECO:0007669"/>
    <property type="project" value="UniProtKB-KW"/>
</dbReference>
<evidence type="ECO:0000256" key="2">
    <source>
        <dbReference type="ARBA" id="ARBA00022692"/>
    </source>
</evidence>
<feature type="transmembrane region" description="Helical" evidence="5">
    <location>
        <begin position="52"/>
        <end position="73"/>
    </location>
</feature>
<evidence type="ECO:0000256" key="4">
    <source>
        <dbReference type="ARBA" id="ARBA00023136"/>
    </source>
</evidence>
<dbReference type="InterPro" id="IPR051533">
    <property type="entry name" value="WaaL-like"/>
</dbReference>
<dbReference type="InterPro" id="IPR007016">
    <property type="entry name" value="O-antigen_ligase-rel_domated"/>
</dbReference>
<feature type="transmembrane region" description="Helical" evidence="5">
    <location>
        <begin position="114"/>
        <end position="132"/>
    </location>
</feature>